<keyword evidence="3 7" id="KW-0853">WD repeat</keyword>
<dbReference type="EC" id="5.2.1.8" evidence="2"/>
<accession>A0A5J4X9Z5</accession>
<name>A0A5J4X9Z5_9EUKA</name>
<keyword evidence="6 10" id="KW-0413">Isomerase</keyword>
<evidence type="ECO:0000256" key="8">
    <source>
        <dbReference type="SAM" id="MobiDB-lite"/>
    </source>
</evidence>
<proteinExistence type="predicted"/>
<dbReference type="PROSITE" id="PS00170">
    <property type="entry name" value="CSA_PPIASE_1"/>
    <property type="match status" value="1"/>
</dbReference>
<gene>
    <name evidence="10" type="ORF">EZS28_000534</name>
</gene>
<evidence type="ECO:0000256" key="7">
    <source>
        <dbReference type="PROSITE-ProRule" id="PRU00221"/>
    </source>
</evidence>
<dbReference type="Gene3D" id="2.40.100.10">
    <property type="entry name" value="Cyclophilin-like"/>
    <property type="match status" value="1"/>
</dbReference>
<dbReference type="InterPro" id="IPR002130">
    <property type="entry name" value="Cyclophilin-type_PPIase_dom"/>
</dbReference>
<evidence type="ECO:0000313" key="10">
    <source>
        <dbReference type="EMBL" id="KAA6403943.1"/>
    </source>
</evidence>
<evidence type="ECO:0000256" key="5">
    <source>
        <dbReference type="ARBA" id="ARBA00023110"/>
    </source>
</evidence>
<evidence type="ECO:0000256" key="6">
    <source>
        <dbReference type="ARBA" id="ARBA00023235"/>
    </source>
</evidence>
<organism evidence="10 11">
    <name type="scientific">Streblomastix strix</name>
    <dbReference type="NCBI Taxonomy" id="222440"/>
    <lineage>
        <taxon>Eukaryota</taxon>
        <taxon>Metamonada</taxon>
        <taxon>Preaxostyla</taxon>
        <taxon>Oxymonadida</taxon>
        <taxon>Streblomastigidae</taxon>
        <taxon>Streblomastix</taxon>
    </lineage>
</organism>
<dbReference type="PANTHER" id="PTHR45625:SF4">
    <property type="entry name" value="PEPTIDYLPROLYL ISOMERASE DOMAIN AND WD REPEAT-CONTAINING PROTEIN 1"/>
    <property type="match status" value="1"/>
</dbReference>
<dbReference type="InterPro" id="IPR044666">
    <property type="entry name" value="Cyclophilin_A-like"/>
</dbReference>
<dbReference type="Proteomes" id="UP000324800">
    <property type="component" value="Unassembled WGS sequence"/>
</dbReference>
<evidence type="ECO:0000256" key="3">
    <source>
        <dbReference type="ARBA" id="ARBA00022574"/>
    </source>
</evidence>
<keyword evidence="4" id="KW-0677">Repeat</keyword>
<sequence>MPKKYIRKARSTLENEDELLLLLKPLKRKEPEKNDDPDEIQEKDEDQPPKRFKYVNTTDSEEETLNIEKEKDNASLHELELSLPSAQLFEKSYKHRDTVTQIEFTHTHFLITGSVDGFLKFWKKLPYGIEYVKTYRAHLGPIVNISSNSDGTLLASCSVDKQIKVFDVVSFDMINMISLQFQPSYCSLIVTQQDATTPLLVSDSESSNIYLFNAKGNDQPIKVFESIHQSPVIIMKYISQLNCVISTDIDGNIEIWDPNNPLFLPKGLLFQNKQKTQLDILSQQKTRALSLNLSQNGQKFAVVGQDRKIRVFNLLTGCLLATFDESIQRAIEQQQQIKEIDSDKVNQKDDKQESNEQDIYEMFHTESIEFGHRLNSERQIDRENTSSEFISEQHPIIPVWDAIIDESGEFVIYPTLIGIKVIHIQSGRIVKLLGKQEDSVRFLRLALFQGAALMPHSFIGTERMAKLGSTTTTATSSSQMSMRNDIDPTLFCTSYQRDRFYLFTNREPEEEGDSDRNVMNERPSEEEQKLAQVESSKGKLANSAIMHTTMGDIHLRFFPDECPLAVENFVTHSREGYYNNLTFHRVIKGFMIQGGDPTGDGTGGKSIWGKEFADEFSPTLKHDKPFTLSMANIGPNTNGSQFFITTVSTPWLDNKHTIFGRVTKGMDVVLLIDKVKVNRNNKPLEDIRIMNITVI</sequence>
<feature type="region of interest" description="Disordered" evidence="8">
    <location>
        <begin position="506"/>
        <end position="529"/>
    </location>
</feature>
<feature type="domain" description="PPIase cyclophilin-type" evidence="9">
    <location>
        <begin position="540"/>
        <end position="694"/>
    </location>
</feature>
<dbReference type="SUPFAM" id="SSF50978">
    <property type="entry name" value="WD40 repeat-like"/>
    <property type="match status" value="1"/>
</dbReference>
<comment type="caution">
    <text evidence="10">The sequence shown here is derived from an EMBL/GenBank/DDBJ whole genome shotgun (WGS) entry which is preliminary data.</text>
</comment>
<evidence type="ECO:0000259" key="9">
    <source>
        <dbReference type="PROSITE" id="PS50072"/>
    </source>
</evidence>
<dbReference type="InterPro" id="IPR015943">
    <property type="entry name" value="WD40/YVTN_repeat-like_dom_sf"/>
</dbReference>
<feature type="repeat" description="WD" evidence="7">
    <location>
        <begin position="92"/>
        <end position="123"/>
    </location>
</feature>
<reference evidence="10 11" key="1">
    <citation type="submission" date="2019-03" db="EMBL/GenBank/DDBJ databases">
        <title>Single cell metagenomics reveals metabolic interactions within the superorganism composed of flagellate Streblomastix strix and complex community of Bacteroidetes bacteria on its surface.</title>
        <authorList>
            <person name="Treitli S.C."/>
            <person name="Kolisko M."/>
            <person name="Husnik F."/>
            <person name="Keeling P."/>
            <person name="Hampl V."/>
        </authorList>
    </citation>
    <scope>NUCLEOTIDE SEQUENCE [LARGE SCALE GENOMIC DNA]</scope>
    <source>
        <strain evidence="10">ST1C</strain>
    </source>
</reference>
<dbReference type="PANTHER" id="PTHR45625">
    <property type="entry name" value="PEPTIDYL-PROLYL CIS-TRANS ISOMERASE-RELATED"/>
    <property type="match status" value="1"/>
</dbReference>
<protein>
    <recommendedName>
        <fullName evidence="2">peptidylprolyl isomerase</fullName>
        <ecNumber evidence="2">5.2.1.8</ecNumber>
    </recommendedName>
</protein>
<dbReference type="InterPro" id="IPR029000">
    <property type="entry name" value="Cyclophilin-like_dom_sf"/>
</dbReference>
<dbReference type="InterPro" id="IPR001680">
    <property type="entry name" value="WD40_rpt"/>
</dbReference>
<comment type="catalytic activity">
    <reaction evidence="1">
        <text>[protein]-peptidylproline (omega=180) = [protein]-peptidylproline (omega=0)</text>
        <dbReference type="Rhea" id="RHEA:16237"/>
        <dbReference type="Rhea" id="RHEA-COMP:10747"/>
        <dbReference type="Rhea" id="RHEA-COMP:10748"/>
        <dbReference type="ChEBI" id="CHEBI:83833"/>
        <dbReference type="ChEBI" id="CHEBI:83834"/>
        <dbReference type="EC" id="5.2.1.8"/>
    </reaction>
</comment>
<evidence type="ECO:0000256" key="4">
    <source>
        <dbReference type="ARBA" id="ARBA00022737"/>
    </source>
</evidence>
<dbReference type="GO" id="GO:0003755">
    <property type="term" value="F:peptidyl-prolyl cis-trans isomerase activity"/>
    <property type="evidence" value="ECO:0007669"/>
    <property type="project" value="UniProtKB-KW"/>
</dbReference>
<dbReference type="PRINTS" id="PR00153">
    <property type="entry name" value="CSAPPISMRASE"/>
</dbReference>
<dbReference type="Gene3D" id="2.130.10.10">
    <property type="entry name" value="YVTN repeat-like/Quinoprotein amine dehydrogenase"/>
    <property type="match status" value="1"/>
</dbReference>
<feature type="region of interest" description="Disordered" evidence="8">
    <location>
        <begin position="25"/>
        <end position="53"/>
    </location>
</feature>
<dbReference type="AlphaFoldDB" id="A0A5J4X9Z5"/>
<dbReference type="SUPFAM" id="SSF50891">
    <property type="entry name" value="Cyclophilin-like"/>
    <property type="match status" value="1"/>
</dbReference>
<dbReference type="GO" id="GO:0006457">
    <property type="term" value="P:protein folding"/>
    <property type="evidence" value="ECO:0007669"/>
    <property type="project" value="InterPro"/>
</dbReference>
<keyword evidence="5" id="KW-0697">Rotamase</keyword>
<dbReference type="OrthoDB" id="10264753at2759"/>
<dbReference type="InterPro" id="IPR020892">
    <property type="entry name" value="Cyclophilin-type_PPIase_CS"/>
</dbReference>
<dbReference type="EMBL" id="SNRW01000044">
    <property type="protein sequence ID" value="KAA6403943.1"/>
    <property type="molecule type" value="Genomic_DNA"/>
</dbReference>
<dbReference type="PROSITE" id="PS50082">
    <property type="entry name" value="WD_REPEATS_2"/>
    <property type="match status" value="2"/>
</dbReference>
<dbReference type="SMART" id="SM00320">
    <property type="entry name" value="WD40"/>
    <property type="match status" value="4"/>
</dbReference>
<feature type="repeat" description="WD" evidence="7">
    <location>
        <begin position="135"/>
        <end position="176"/>
    </location>
</feature>
<dbReference type="FunFam" id="2.40.100.10:FF:000003">
    <property type="entry name" value="Peptidylprolyl isomerase domain and WD repeat-containing 1"/>
    <property type="match status" value="1"/>
</dbReference>
<evidence type="ECO:0000256" key="2">
    <source>
        <dbReference type="ARBA" id="ARBA00013194"/>
    </source>
</evidence>
<evidence type="ECO:0000313" key="11">
    <source>
        <dbReference type="Proteomes" id="UP000324800"/>
    </source>
</evidence>
<dbReference type="GO" id="GO:0005634">
    <property type="term" value="C:nucleus"/>
    <property type="evidence" value="ECO:0007669"/>
    <property type="project" value="UniProtKB-ARBA"/>
</dbReference>
<feature type="compositionally biased region" description="Basic and acidic residues" evidence="8">
    <location>
        <begin position="514"/>
        <end position="529"/>
    </location>
</feature>
<dbReference type="Pfam" id="PF00400">
    <property type="entry name" value="WD40"/>
    <property type="match status" value="2"/>
</dbReference>
<dbReference type="PROSITE" id="PS50072">
    <property type="entry name" value="CSA_PPIASE_2"/>
    <property type="match status" value="1"/>
</dbReference>
<dbReference type="InterPro" id="IPR036322">
    <property type="entry name" value="WD40_repeat_dom_sf"/>
</dbReference>
<dbReference type="Pfam" id="PF00160">
    <property type="entry name" value="Pro_isomerase"/>
    <property type="match status" value="1"/>
</dbReference>
<feature type="compositionally biased region" description="Acidic residues" evidence="8">
    <location>
        <begin position="35"/>
        <end position="45"/>
    </location>
</feature>
<evidence type="ECO:0000256" key="1">
    <source>
        <dbReference type="ARBA" id="ARBA00000971"/>
    </source>
</evidence>